<evidence type="ECO:0000313" key="3">
    <source>
        <dbReference type="Proteomes" id="UP001235269"/>
    </source>
</evidence>
<sequence length="290" mass="30832">MVEGKHYPVDHLVLPVRSLSVGRSRLSQLGFTVAADAQHPFGTANACVFFSDKTYLEPLAIGDAAMAAAAVQDGNVFVARDQAFLTAKGEGLSAIVALTDDAEADHQAFQAADLSGGRVLNFGRVMRLADGREVEASFRLAFSTHSQAEELLLFTCQRINPLPADRGSLEAHANAVTGIKRIELQAADPQAYVEWFRLVFGATAHATADGATADEPMADGVVFETANLPIHLAPRGRAGPEATALVLAVSDLEVTAEVLAANGVRYEREPHGLSVSPQPGQGLRFVFEEK</sequence>
<dbReference type="RefSeq" id="WP_307155967.1">
    <property type="nucleotide sequence ID" value="NZ_JAUSWH010000001.1"/>
</dbReference>
<dbReference type="SUPFAM" id="SSF54593">
    <property type="entry name" value="Glyoxalase/Bleomycin resistance protein/Dihydroxybiphenyl dioxygenase"/>
    <property type="match status" value="2"/>
</dbReference>
<protein>
    <recommendedName>
        <fullName evidence="1">VOC domain-containing protein</fullName>
    </recommendedName>
</protein>
<gene>
    <name evidence="2" type="ORF">QO005_000043</name>
</gene>
<accession>A0ABU0I7X7</accession>
<evidence type="ECO:0000259" key="1">
    <source>
        <dbReference type="PROSITE" id="PS51819"/>
    </source>
</evidence>
<dbReference type="InterPro" id="IPR037523">
    <property type="entry name" value="VOC_core"/>
</dbReference>
<proteinExistence type="predicted"/>
<dbReference type="PROSITE" id="PS51819">
    <property type="entry name" value="VOC"/>
    <property type="match status" value="1"/>
</dbReference>
<dbReference type="PANTHER" id="PTHR40265:SF1">
    <property type="entry name" value="GLYOXALASE-LIKE DOMAIN-CONTAINING PROTEIN"/>
    <property type="match status" value="1"/>
</dbReference>
<dbReference type="InterPro" id="IPR029068">
    <property type="entry name" value="Glyas_Bleomycin-R_OHBP_Dase"/>
</dbReference>
<reference evidence="2 3" key="1">
    <citation type="submission" date="2023-07" db="EMBL/GenBank/DDBJ databases">
        <title>Genomic Encyclopedia of Type Strains, Phase IV (KMG-IV): sequencing the most valuable type-strain genomes for metagenomic binning, comparative biology and taxonomic classification.</title>
        <authorList>
            <person name="Goeker M."/>
        </authorList>
    </citation>
    <scope>NUCLEOTIDE SEQUENCE [LARGE SCALE GENOMIC DNA]</scope>
    <source>
        <strain evidence="2 3">DSM 100301</strain>
    </source>
</reference>
<organism evidence="2 3">
    <name type="scientific">Rhizobium paknamense</name>
    <dbReference type="NCBI Taxonomy" id="1206817"/>
    <lineage>
        <taxon>Bacteria</taxon>
        <taxon>Pseudomonadati</taxon>
        <taxon>Pseudomonadota</taxon>
        <taxon>Alphaproteobacteria</taxon>
        <taxon>Hyphomicrobiales</taxon>
        <taxon>Rhizobiaceae</taxon>
        <taxon>Rhizobium/Agrobacterium group</taxon>
        <taxon>Rhizobium</taxon>
    </lineage>
</organism>
<dbReference type="Gene3D" id="3.10.180.10">
    <property type="entry name" value="2,3-Dihydroxybiphenyl 1,2-Dioxygenase, domain 1"/>
    <property type="match status" value="2"/>
</dbReference>
<dbReference type="Proteomes" id="UP001235269">
    <property type="component" value="Unassembled WGS sequence"/>
</dbReference>
<dbReference type="PANTHER" id="PTHR40265">
    <property type="entry name" value="BLL2707 PROTEIN"/>
    <property type="match status" value="1"/>
</dbReference>
<feature type="domain" description="VOC" evidence="1">
    <location>
        <begin position="178"/>
        <end position="290"/>
    </location>
</feature>
<keyword evidence="3" id="KW-1185">Reference proteome</keyword>
<comment type="caution">
    <text evidence="2">The sequence shown here is derived from an EMBL/GenBank/DDBJ whole genome shotgun (WGS) entry which is preliminary data.</text>
</comment>
<name>A0ABU0I7X7_9HYPH</name>
<evidence type="ECO:0000313" key="2">
    <source>
        <dbReference type="EMBL" id="MDQ0453728.1"/>
    </source>
</evidence>
<dbReference type="EMBL" id="JAUSWH010000001">
    <property type="protein sequence ID" value="MDQ0453728.1"/>
    <property type="molecule type" value="Genomic_DNA"/>
</dbReference>
<dbReference type="Pfam" id="PF13468">
    <property type="entry name" value="Glyoxalase_3"/>
    <property type="match status" value="1"/>
</dbReference>
<dbReference type="InterPro" id="IPR025870">
    <property type="entry name" value="Glyoxalase-like_dom"/>
</dbReference>